<dbReference type="RefSeq" id="WP_213378356.1">
    <property type="nucleotide sequence ID" value="NZ_AP024563.1"/>
</dbReference>
<dbReference type="Proteomes" id="UP000680679">
    <property type="component" value="Chromosome"/>
</dbReference>
<dbReference type="PANTHER" id="PTHR43152">
    <property type="entry name" value="UVRABC SYSTEM PROTEIN A"/>
    <property type="match status" value="1"/>
</dbReference>
<evidence type="ECO:0000256" key="3">
    <source>
        <dbReference type="ARBA" id="ARBA00022737"/>
    </source>
</evidence>
<dbReference type="InterPro" id="IPR027417">
    <property type="entry name" value="P-loop_NTPase"/>
</dbReference>
<comment type="subcellular location">
    <subcellularLocation>
        <location evidence="1">Cytoplasm</location>
    </subcellularLocation>
</comment>
<protein>
    <recommendedName>
        <fullName evidence="12">UvrABC system protein A</fullName>
    </recommendedName>
    <alternativeName>
        <fullName evidence="13">Excinuclease ABC subunit A</fullName>
    </alternativeName>
</protein>
<keyword evidence="4" id="KW-0547">Nucleotide-binding</keyword>
<keyword evidence="2" id="KW-0963">Cytoplasm</keyword>
<evidence type="ECO:0000313" key="14">
    <source>
        <dbReference type="EMBL" id="BCU07226.1"/>
    </source>
</evidence>
<evidence type="ECO:0000256" key="10">
    <source>
        <dbReference type="ARBA" id="ARBA00023204"/>
    </source>
</evidence>
<dbReference type="PANTHER" id="PTHR43152:SF3">
    <property type="entry name" value="UVRABC SYSTEM PROTEIN A"/>
    <property type="match status" value="1"/>
</dbReference>
<gene>
    <name evidence="14" type="ORF">Atep_19030</name>
</gene>
<evidence type="ECO:0000256" key="7">
    <source>
        <dbReference type="ARBA" id="ARBA00022840"/>
    </source>
</evidence>
<keyword evidence="7" id="KW-0067">ATP-binding</keyword>
<evidence type="ECO:0000256" key="13">
    <source>
        <dbReference type="ARBA" id="ARBA00042156"/>
    </source>
</evidence>
<dbReference type="EMBL" id="AP024563">
    <property type="protein sequence ID" value="BCU07226.1"/>
    <property type="molecule type" value="Genomic_DNA"/>
</dbReference>
<keyword evidence="6" id="KW-0228">DNA excision</keyword>
<evidence type="ECO:0000256" key="8">
    <source>
        <dbReference type="ARBA" id="ARBA00022881"/>
    </source>
</evidence>
<evidence type="ECO:0000256" key="2">
    <source>
        <dbReference type="ARBA" id="ARBA00022490"/>
    </source>
</evidence>
<sequence>MCRSLPNLNSVPVIEHNPDLIAESDWVLDLGPEGGAGGGRMVAEGPPERLVADSDGATVRALAEYIRMGDHP</sequence>
<evidence type="ECO:0000256" key="5">
    <source>
        <dbReference type="ARBA" id="ARBA00022763"/>
    </source>
</evidence>
<keyword evidence="9" id="KW-0238">DNA-binding</keyword>
<keyword evidence="8" id="KW-0267">Excision nuclease</keyword>
<proteinExistence type="inferred from homology"/>
<dbReference type="Gene3D" id="3.40.50.300">
    <property type="entry name" value="P-loop containing nucleotide triphosphate hydrolases"/>
    <property type="match status" value="1"/>
</dbReference>
<evidence type="ECO:0000256" key="12">
    <source>
        <dbReference type="ARBA" id="ARBA00039316"/>
    </source>
</evidence>
<evidence type="ECO:0000313" key="15">
    <source>
        <dbReference type="Proteomes" id="UP000680679"/>
    </source>
</evidence>
<evidence type="ECO:0000256" key="9">
    <source>
        <dbReference type="ARBA" id="ARBA00023125"/>
    </source>
</evidence>
<evidence type="ECO:0000256" key="4">
    <source>
        <dbReference type="ARBA" id="ARBA00022741"/>
    </source>
</evidence>
<comment type="similarity">
    <text evidence="11">Belongs to the ABC transporter superfamily. UvrA family.</text>
</comment>
<evidence type="ECO:0000256" key="6">
    <source>
        <dbReference type="ARBA" id="ARBA00022769"/>
    </source>
</evidence>
<organism evidence="14 15">
    <name type="scientific">Allochromatium tepidum</name>
    <dbReference type="NCBI Taxonomy" id="553982"/>
    <lineage>
        <taxon>Bacteria</taxon>
        <taxon>Pseudomonadati</taxon>
        <taxon>Pseudomonadota</taxon>
        <taxon>Gammaproteobacteria</taxon>
        <taxon>Chromatiales</taxon>
        <taxon>Chromatiaceae</taxon>
        <taxon>Allochromatium</taxon>
    </lineage>
</organism>
<keyword evidence="5" id="KW-0227">DNA damage</keyword>
<reference evidence="14 15" key="1">
    <citation type="submission" date="2021-04" db="EMBL/GenBank/DDBJ databases">
        <title>Complete genome sequencing of Allochromatium tepidum strain NZ.</title>
        <authorList>
            <person name="Tsukatani Y."/>
            <person name="Mori H."/>
        </authorList>
    </citation>
    <scope>NUCLEOTIDE SEQUENCE [LARGE SCALE GENOMIC DNA]</scope>
    <source>
        <strain evidence="14 15">NZ</strain>
    </source>
</reference>
<keyword evidence="3" id="KW-0677">Repeat</keyword>
<keyword evidence="15" id="KW-1185">Reference proteome</keyword>
<name>A0ABM7QMV6_9GAMM</name>
<keyword evidence="10" id="KW-0234">DNA repair</keyword>
<accession>A0ABM7QMV6</accession>
<evidence type="ECO:0000256" key="11">
    <source>
        <dbReference type="ARBA" id="ARBA00038000"/>
    </source>
</evidence>
<evidence type="ECO:0000256" key="1">
    <source>
        <dbReference type="ARBA" id="ARBA00004496"/>
    </source>
</evidence>